<dbReference type="Pfam" id="PF13715">
    <property type="entry name" value="CarbopepD_reg_2"/>
    <property type="match status" value="1"/>
</dbReference>
<dbReference type="InterPro" id="IPR039426">
    <property type="entry name" value="TonB-dep_rcpt-like"/>
</dbReference>
<dbReference type="GO" id="GO:0006826">
    <property type="term" value="P:iron ion transport"/>
    <property type="evidence" value="ECO:0007669"/>
    <property type="project" value="UniProtKB-KW"/>
</dbReference>
<dbReference type="SUPFAM" id="SSF49464">
    <property type="entry name" value="Carboxypeptidase regulatory domain-like"/>
    <property type="match status" value="1"/>
</dbReference>
<dbReference type="NCBIfam" id="TIGR04057">
    <property type="entry name" value="SusC_RagA_signa"/>
    <property type="match status" value="1"/>
</dbReference>
<dbReference type="InterPro" id="IPR000531">
    <property type="entry name" value="Beta-barrel_TonB"/>
</dbReference>
<evidence type="ECO:0000256" key="4">
    <source>
        <dbReference type="ARBA" id="ARBA00022496"/>
    </source>
</evidence>
<comment type="similarity">
    <text evidence="11 12">Belongs to the TonB-dependent receptor family.</text>
</comment>
<keyword evidence="9 11" id="KW-0472">Membrane</keyword>
<sequence>MVDLLSRSNSKGKLSKFLLMALLCGLWADAIYAKAEITSVREVVEQQTKKVSGTVTDEFGQPLPGVSVFIKGTQRGITTDFDGNYQIQASQGEVLVFSYVGFVTQEKVISSGGNEQVINVSLKEETQQLEQVVVTALGIKRQEKALSYNVQQVNSEELTKVKDANFVNSLNGKVAGVTIQRSSSGIGGATKVVMRGAKSIEKSNNALYVIDGVPLFSTTMAQGSGRFQSSGSTEGIADINPEDIESMTVLTGASAAALYGSAAANGAILITTKKGKEGKLQVSFSSNTEISTPFILPEFQNTYGNDGRIESWGAKLPENFERYNAKDFFRTGYTLTNNVSLSGGSQKNQTYFSASSTQAKGIVPNNQYNRYNFTFRNTIHLLEDKLKIDASVNYILQDHCNMINQGEYMNPLVGAYLLPRGENLSSVRTFERYNPARKIYEQEWRYGTGDYTLQNPYWVAYRNLRDVKRERNMIALGVTYDLKKWSETEKWDIAGRVRTDNSHIQSTDKRYASTAATLDVSKTGYFGLLKGTERQTYADVLTNFSKRFEFGDQNIVITANLGASLQDTRYDDSQIGGPLRENGIPNVFNTFNVDQGAKKTRIGQTGWIEQTQSIFGSVEAGYNGYLYLTLTGRNDWASQLANSPNSSFFYPSVGLSAVVTDMLSVDTKTKINPILSFMKVRLAFSSVGSPFDRGLTTPTYTFDQDTKTWKTVSHFPIGELFPERTNSYEVGIASKWLKGKLTLDATFYQTNTKNQTIGSEISPSTGYDKIYLQTGDVRNRGVELGLGYDFQVVKDFNWNSHFTMGYNKNEIMSLVEDYVNPVTGEKEGKEHLVKNSFGSLRYILKKGGSLGDVYSNADFKRNSDGNIYIDAKGNVTKSEFANGHFEKLGSVLPDVTMGWRNDFTYKNLSFGAMFSARLGGVAVSMTEAALDHYGVSKASAEARDAGGVFVNGFPINAQNYFEERGKNRLAQYYTYSATNVRLQEAYISYKLPKKLVNNTMGLTISVIGRNLAMLYSEAPFDPESVSSTGNYVQGLDYFMIPSQRSIGLSIKADF</sequence>
<keyword evidence="2 11" id="KW-0813">Transport</keyword>
<dbReference type="NCBIfam" id="TIGR04056">
    <property type="entry name" value="OMP_RagA_SusC"/>
    <property type="match status" value="1"/>
</dbReference>
<dbReference type="EMBL" id="CP022388">
    <property type="protein sequence ID" value="ATA90715.1"/>
    <property type="molecule type" value="Genomic_DNA"/>
</dbReference>
<evidence type="ECO:0000259" key="13">
    <source>
        <dbReference type="Pfam" id="PF00593"/>
    </source>
</evidence>
<evidence type="ECO:0000256" key="1">
    <source>
        <dbReference type="ARBA" id="ARBA00004571"/>
    </source>
</evidence>
<feature type="domain" description="TonB-dependent receptor plug" evidence="14">
    <location>
        <begin position="145"/>
        <end position="267"/>
    </location>
</feature>
<dbReference type="PROSITE" id="PS52016">
    <property type="entry name" value="TONB_DEPENDENT_REC_3"/>
    <property type="match status" value="1"/>
</dbReference>
<feature type="domain" description="TonB-dependent receptor-like beta-barrel" evidence="13">
    <location>
        <begin position="438"/>
        <end position="909"/>
    </location>
</feature>
<evidence type="ECO:0000256" key="12">
    <source>
        <dbReference type="RuleBase" id="RU003357"/>
    </source>
</evidence>
<keyword evidence="7" id="KW-0406">Ion transport</keyword>
<dbReference type="InterPro" id="IPR037066">
    <property type="entry name" value="Plug_dom_sf"/>
</dbReference>
<dbReference type="InterPro" id="IPR036942">
    <property type="entry name" value="Beta-barrel_TonB_sf"/>
</dbReference>
<evidence type="ECO:0000256" key="2">
    <source>
        <dbReference type="ARBA" id="ARBA00022448"/>
    </source>
</evidence>
<dbReference type="InterPro" id="IPR023997">
    <property type="entry name" value="TonB-dep_OMP_SusC/RagA_CS"/>
</dbReference>
<comment type="subcellular location">
    <subcellularLocation>
        <location evidence="1 11">Cell outer membrane</location>
        <topology evidence="1 11">Multi-pass membrane protein</topology>
    </subcellularLocation>
</comment>
<protein>
    <submittedName>
        <fullName evidence="15">SusC/RagA family protein</fullName>
    </submittedName>
</protein>
<dbReference type="InterPro" id="IPR012910">
    <property type="entry name" value="Plug_dom"/>
</dbReference>
<dbReference type="Pfam" id="PF00593">
    <property type="entry name" value="TonB_dep_Rec_b-barrel"/>
    <property type="match status" value="1"/>
</dbReference>
<dbReference type="Gene3D" id="2.170.130.10">
    <property type="entry name" value="TonB-dependent receptor, plug domain"/>
    <property type="match status" value="1"/>
</dbReference>
<keyword evidence="5 11" id="KW-0812">Transmembrane</keyword>
<evidence type="ECO:0000256" key="11">
    <source>
        <dbReference type="PROSITE-ProRule" id="PRU01360"/>
    </source>
</evidence>
<evidence type="ECO:0000256" key="5">
    <source>
        <dbReference type="ARBA" id="ARBA00022692"/>
    </source>
</evidence>
<dbReference type="Gene3D" id="2.40.170.20">
    <property type="entry name" value="TonB-dependent receptor, beta-barrel domain"/>
    <property type="match status" value="1"/>
</dbReference>
<keyword evidence="3 11" id="KW-1134">Transmembrane beta strand</keyword>
<dbReference type="SUPFAM" id="SSF56935">
    <property type="entry name" value="Porins"/>
    <property type="match status" value="1"/>
</dbReference>
<dbReference type="PANTHER" id="PTHR32552:SF81">
    <property type="entry name" value="TONB-DEPENDENT OUTER MEMBRANE RECEPTOR"/>
    <property type="match status" value="1"/>
</dbReference>
<gene>
    <name evidence="15" type="ORF">CGC56_00115</name>
</gene>
<keyword evidence="8 12" id="KW-0798">TonB box</keyword>
<dbReference type="Pfam" id="PF07715">
    <property type="entry name" value="Plug"/>
    <property type="match status" value="1"/>
</dbReference>
<evidence type="ECO:0000256" key="10">
    <source>
        <dbReference type="ARBA" id="ARBA00023237"/>
    </source>
</evidence>
<evidence type="ECO:0000256" key="3">
    <source>
        <dbReference type="ARBA" id="ARBA00022452"/>
    </source>
</evidence>
<dbReference type="InterPro" id="IPR008969">
    <property type="entry name" value="CarboxyPept-like_regulatory"/>
</dbReference>
<dbReference type="PANTHER" id="PTHR32552">
    <property type="entry name" value="FERRICHROME IRON RECEPTOR-RELATED"/>
    <property type="match status" value="1"/>
</dbReference>
<keyword evidence="4" id="KW-0410">Iron transport</keyword>
<keyword evidence="6" id="KW-0408">Iron</keyword>
<evidence type="ECO:0000256" key="8">
    <source>
        <dbReference type="ARBA" id="ARBA00023077"/>
    </source>
</evidence>
<keyword evidence="10 11" id="KW-0998">Cell outer membrane</keyword>
<reference evidence="16" key="1">
    <citation type="submission" date="2017-06" db="EMBL/GenBank/DDBJ databases">
        <title>Capnocytophaga spp. assemblies.</title>
        <authorList>
            <person name="Gulvik C.A."/>
        </authorList>
    </citation>
    <scope>NUCLEOTIDE SEQUENCE [LARGE SCALE GENOMIC DNA]</scope>
    <source>
        <strain evidence="16">H5594</strain>
    </source>
</reference>
<evidence type="ECO:0000256" key="9">
    <source>
        <dbReference type="ARBA" id="ARBA00023136"/>
    </source>
</evidence>
<dbReference type="AlphaFoldDB" id="A0A250G1V9"/>
<evidence type="ECO:0000313" key="15">
    <source>
        <dbReference type="EMBL" id="ATA90715.1"/>
    </source>
</evidence>
<dbReference type="GO" id="GO:0009279">
    <property type="term" value="C:cell outer membrane"/>
    <property type="evidence" value="ECO:0007669"/>
    <property type="project" value="UniProtKB-SubCell"/>
</dbReference>
<evidence type="ECO:0000256" key="6">
    <source>
        <dbReference type="ARBA" id="ARBA00023004"/>
    </source>
</evidence>
<name>A0A250G1V9_9FLAO</name>
<accession>A0A250G1V9</accession>
<dbReference type="Gene3D" id="2.60.40.1120">
    <property type="entry name" value="Carboxypeptidase-like, regulatory domain"/>
    <property type="match status" value="1"/>
</dbReference>
<evidence type="ECO:0000313" key="16">
    <source>
        <dbReference type="Proteomes" id="UP000243136"/>
    </source>
</evidence>
<proteinExistence type="inferred from homology"/>
<evidence type="ECO:0000259" key="14">
    <source>
        <dbReference type="Pfam" id="PF07715"/>
    </source>
</evidence>
<dbReference type="InterPro" id="IPR023996">
    <property type="entry name" value="TonB-dep_OMP_SusC/RagA"/>
</dbReference>
<organism evidence="15 16">
    <name type="scientific">Capnocytophaga canimorsus</name>
    <dbReference type="NCBI Taxonomy" id="28188"/>
    <lineage>
        <taxon>Bacteria</taxon>
        <taxon>Pseudomonadati</taxon>
        <taxon>Bacteroidota</taxon>
        <taxon>Flavobacteriia</taxon>
        <taxon>Flavobacteriales</taxon>
        <taxon>Flavobacteriaceae</taxon>
        <taxon>Capnocytophaga</taxon>
    </lineage>
</organism>
<evidence type="ECO:0000256" key="7">
    <source>
        <dbReference type="ARBA" id="ARBA00023065"/>
    </source>
</evidence>
<dbReference type="Proteomes" id="UP000243136">
    <property type="component" value="Chromosome"/>
</dbReference>